<dbReference type="InterPro" id="IPR043128">
    <property type="entry name" value="Rev_trsase/Diguanyl_cyclase"/>
</dbReference>
<dbReference type="GO" id="GO:0052621">
    <property type="term" value="F:diguanylate cyclase activity"/>
    <property type="evidence" value="ECO:0007669"/>
    <property type="project" value="TreeGrafter"/>
</dbReference>
<reference evidence="2 3" key="1">
    <citation type="submission" date="2018-05" db="EMBL/GenBank/DDBJ databases">
        <authorList>
            <person name="Goeker M."/>
            <person name="Huntemann M."/>
            <person name="Clum A."/>
            <person name="Pillay M."/>
            <person name="Palaniappan K."/>
            <person name="Varghese N."/>
            <person name="Mikhailova N."/>
            <person name="Stamatis D."/>
            <person name="Reddy T."/>
            <person name="Daum C."/>
            <person name="Shapiro N."/>
            <person name="Ivanova N."/>
            <person name="Kyrpides N."/>
            <person name="Woyke T."/>
        </authorList>
    </citation>
    <scope>NUCLEOTIDE SEQUENCE [LARGE SCALE GENOMIC DNA]</scope>
    <source>
        <strain evidence="2 3">DSM 26524</strain>
    </source>
</reference>
<gene>
    <name evidence="2" type="ORF">C7383_10644</name>
</gene>
<sequence>MERSKDKIIVLKGKDSGTDAMLKIYQGCTEIIEVYEEEEICSLLREYGGQIKMIVADAGRAEQETGKFLERLRESGYREDYPVIGVAVEESNLIRVLKNEADTDPLTKLYNRRAFKRLVQKELEKEPVKAAFGIVDIDDFKVLNDKFGHKFGDEILFQLSKQLRECLGKDVLAGRFGGDEFVLFWTNLESRQDERVIMEEAEHICGVMRQEFMGIRITGSLGIACFPYDGETYDELFRLADKALYLAKDRGKDRFVIYGRELV</sequence>
<dbReference type="PANTHER" id="PTHR45138:SF9">
    <property type="entry name" value="DIGUANYLATE CYCLASE DGCM-RELATED"/>
    <property type="match status" value="1"/>
</dbReference>
<dbReference type="EMBL" id="QGGY01000006">
    <property type="protein sequence ID" value="PWJ75474.1"/>
    <property type="molecule type" value="Genomic_DNA"/>
</dbReference>
<protein>
    <submittedName>
        <fullName evidence="2">Diguanylate cyclase (GGDEF)-like protein</fullName>
    </submittedName>
</protein>
<dbReference type="SMART" id="SM00267">
    <property type="entry name" value="GGDEF"/>
    <property type="match status" value="1"/>
</dbReference>
<accession>A0AB73T3Y4</accession>
<dbReference type="PANTHER" id="PTHR45138">
    <property type="entry name" value="REGULATORY COMPONENTS OF SENSORY TRANSDUCTION SYSTEM"/>
    <property type="match status" value="1"/>
</dbReference>
<dbReference type="Gene3D" id="3.30.70.270">
    <property type="match status" value="1"/>
</dbReference>
<proteinExistence type="predicted"/>
<dbReference type="GO" id="GO:1902201">
    <property type="term" value="P:negative regulation of bacterial-type flagellum-dependent cell motility"/>
    <property type="evidence" value="ECO:0007669"/>
    <property type="project" value="TreeGrafter"/>
</dbReference>
<dbReference type="Pfam" id="PF00990">
    <property type="entry name" value="GGDEF"/>
    <property type="match status" value="1"/>
</dbReference>
<evidence type="ECO:0000259" key="1">
    <source>
        <dbReference type="PROSITE" id="PS50887"/>
    </source>
</evidence>
<dbReference type="SUPFAM" id="SSF55073">
    <property type="entry name" value="Nucleotide cyclase"/>
    <property type="match status" value="1"/>
</dbReference>
<feature type="domain" description="GGDEF" evidence="1">
    <location>
        <begin position="128"/>
        <end position="260"/>
    </location>
</feature>
<evidence type="ECO:0000313" key="2">
    <source>
        <dbReference type="EMBL" id="PWJ75474.1"/>
    </source>
</evidence>
<dbReference type="InterPro" id="IPR050469">
    <property type="entry name" value="Diguanylate_Cyclase"/>
</dbReference>
<dbReference type="NCBIfam" id="TIGR00254">
    <property type="entry name" value="GGDEF"/>
    <property type="match status" value="1"/>
</dbReference>
<keyword evidence="3" id="KW-1185">Reference proteome</keyword>
<organism evidence="2 3">
    <name type="scientific">Murimonas intestini</name>
    <dbReference type="NCBI Taxonomy" id="1337051"/>
    <lineage>
        <taxon>Bacteria</taxon>
        <taxon>Bacillati</taxon>
        <taxon>Bacillota</taxon>
        <taxon>Clostridia</taxon>
        <taxon>Lachnospirales</taxon>
        <taxon>Lachnospiraceae</taxon>
        <taxon>Murimonas</taxon>
    </lineage>
</organism>
<dbReference type="GO" id="GO:0005886">
    <property type="term" value="C:plasma membrane"/>
    <property type="evidence" value="ECO:0007669"/>
    <property type="project" value="TreeGrafter"/>
</dbReference>
<dbReference type="GO" id="GO:0043709">
    <property type="term" value="P:cell adhesion involved in single-species biofilm formation"/>
    <property type="evidence" value="ECO:0007669"/>
    <property type="project" value="TreeGrafter"/>
</dbReference>
<dbReference type="CDD" id="cd01949">
    <property type="entry name" value="GGDEF"/>
    <property type="match status" value="1"/>
</dbReference>
<dbReference type="PROSITE" id="PS50887">
    <property type="entry name" value="GGDEF"/>
    <property type="match status" value="1"/>
</dbReference>
<dbReference type="AlphaFoldDB" id="A0AB73T3Y4"/>
<name>A0AB73T3Y4_9FIRM</name>
<evidence type="ECO:0000313" key="3">
    <source>
        <dbReference type="Proteomes" id="UP000245412"/>
    </source>
</evidence>
<dbReference type="InterPro" id="IPR029787">
    <property type="entry name" value="Nucleotide_cyclase"/>
</dbReference>
<dbReference type="RefSeq" id="WP_109626420.1">
    <property type="nucleotide sequence ID" value="NZ_JANKBI010000004.1"/>
</dbReference>
<dbReference type="InterPro" id="IPR000160">
    <property type="entry name" value="GGDEF_dom"/>
</dbReference>
<comment type="caution">
    <text evidence="2">The sequence shown here is derived from an EMBL/GenBank/DDBJ whole genome shotgun (WGS) entry which is preliminary data.</text>
</comment>
<dbReference type="Proteomes" id="UP000245412">
    <property type="component" value="Unassembled WGS sequence"/>
</dbReference>